<evidence type="ECO:0000313" key="3">
    <source>
        <dbReference type="Proteomes" id="UP001237642"/>
    </source>
</evidence>
<reference evidence="2" key="2">
    <citation type="submission" date="2023-05" db="EMBL/GenBank/DDBJ databases">
        <authorList>
            <person name="Schelkunov M.I."/>
        </authorList>
    </citation>
    <scope>NUCLEOTIDE SEQUENCE</scope>
    <source>
        <strain evidence="2">Hsosn_3</strain>
        <tissue evidence="2">Leaf</tissue>
    </source>
</reference>
<reference evidence="2" key="1">
    <citation type="submission" date="2023-02" db="EMBL/GenBank/DDBJ databases">
        <title>Genome of toxic invasive species Heracleum sosnowskyi carries increased number of genes despite the absence of recent whole-genome duplications.</title>
        <authorList>
            <person name="Schelkunov M."/>
            <person name="Shtratnikova V."/>
            <person name="Makarenko M."/>
            <person name="Klepikova A."/>
            <person name="Omelchenko D."/>
            <person name="Novikova G."/>
            <person name="Obukhova E."/>
            <person name="Bogdanov V."/>
            <person name="Penin A."/>
            <person name="Logacheva M."/>
        </authorList>
    </citation>
    <scope>NUCLEOTIDE SEQUENCE</scope>
    <source>
        <strain evidence="2">Hsosn_3</strain>
        <tissue evidence="2">Leaf</tissue>
    </source>
</reference>
<evidence type="ECO:0000256" key="1">
    <source>
        <dbReference type="SAM" id="MobiDB-lite"/>
    </source>
</evidence>
<organism evidence="2 3">
    <name type="scientific">Heracleum sosnowskyi</name>
    <dbReference type="NCBI Taxonomy" id="360622"/>
    <lineage>
        <taxon>Eukaryota</taxon>
        <taxon>Viridiplantae</taxon>
        <taxon>Streptophyta</taxon>
        <taxon>Embryophyta</taxon>
        <taxon>Tracheophyta</taxon>
        <taxon>Spermatophyta</taxon>
        <taxon>Magnoliopsida</taxon>
        <taxon>eudicotyledons</taxon>
        <taxon>Gunneridae</taxon>
        <taxon>Pentapetalae</taxon>
        <taxon>asterids</taxon>
        <taxon>campanulids</taxon>
        <taxon>Apiales</taxon>
        <taxon>Apiaceae</taxon>
        <taxon>Apioideae</taxon>
        <taxon>apioid superclade</taxon>
        <taxon>Tordylieae</taxon>
        <taxon>Tordyliinae</taxon>
        <taxon>Heracleum</taxon>
    </lineage>
</organism>
<sequence>MPGLSKLIGEELGGTKINSHAAMSPENTIVPTEQNSNNLFSEDQHNDHTQVSFSAITKIQGAPGRKAPRLALLEGIQPCALDPTQQNQIQLNLNLPQQLVLILVQITLAFSSYTSILMVE</sequence>
<dbReference type="AlphaFoldDB" id="A0AAD8MZM1"/>
<feature type="region of interest" description="Disordered" evidence="1">
    <location>
        <begin position="16"/>
        <end position="43"/>
    </location>
</feature>
<comment type="caution">
    <text evidence="2">The sequence shown here is derived from an EMBL/GenBank/DDBJ whole genome shotgun (WGS) entry which is preliminary data.</text>
</comment>
<name>A0AAD8MZM1_9APIA</name>
<evidence type="ECO:0000313" key="2">
    <source>
        <dbReference type="EMBL" id="KAK1391024.1"/>
    </source>
</evidence>
<gene>
    <name evidence="2" type="ORF">POM88_019202</name>
</gene>
<feature type="compositionally biased region" description="Polar residues" evidence="1">
    <location>
        <begin position="25"/>
        <end position="41"/>
    </location>
</feature>
<protein>
    <submittedName>
        <fullName evidence="2">Uncharacterized protein</fullName>
    </submittedName>
</protein>
<proteinExistence type="predicted"/>
<accession>A0AAD8MZM1</accession>
<dbReference type="Proteomes" id="UP001237642">
    <property type="component" value="Unassembled WGS sequence"/>
</dbReference>
<dbReference type="EMBL" id="JAUIZM010000004">
    <property type="protein sequence ID" value="KAK1391024.1"/>
    <property type="molecule type" value="Genomic_DNA"/>
</dbReference>
<keyword evidence="3" id="KW-1185">Reference proteome</keyword>